<feature type="site" description="Contributes to redox potential value" evidence="8">
    <location>
        <position position="26"/>
    </location>
</feature>
<dbReference type="SUPFAM" id="SSF52833">
    <property type="entry name" value="Thioredoxin-like"/>
    <property type="match status" value="1"/>
</dbReference>
<evidence type="ECO:0000313" key="12">
    <source>
        <dbReference type="Proteomes" id="UP000002724"/>
    </source>
</evidence>
<keyword evidence="4 9" id="KW-1015">Disulfide bond</keyword>
<dbReference type="FunFam" id="3.40.30.10:FF:000001">
    <property type="entry name" value="Thioredoxin"/>
    <property type="match status" value="1"/>
</dbReference>
<keyword evidence="3" id="KW-0249">Electron transport</keyword>
<dbReference type="InterPro" id="IPR036249">
    <property type="entry name" value="Thioredoxin-like_sf"/>
</dbReference>
<dbReference type="InterPro" id="IPR005746">
    <property type="entry name" value="Thioredoxin"/>
</dbReference>
<dbReference type="STRING" id="324925.Ppha_1854"/>
<dbReference type="PRINTS" id="PR00421">
    <property type="entry name" value="THIOREDOXIN"/>
</dbReference>
<feature type="disulfide bond" description="Redox-active" evidence="9">
    <location>
        <begin position="25"/>
        <end position="28"/>
    </location>
</feature>
<gene>
    <name evidence="11" type="ordered locus">Ppha_1854</name>
</gene>
<feature type="active site" description="Nucleophile" evidence="8">
    <location>
        <position position="25"/>
    </location>
</feature>
<dbReference type="InterPro" id="IPR017937">
    <property type="entry name" value="Thioredoxin_CS"/>
</dbReference>
<dbReference type="KEGG" id="pph:Ppha_1854"/>
<evidence type="ECO:0000256" key="6">
    <source>
        <dbReference type="NCBIfam" id="TIGR01068"/>
    </source>
</evidence>
<dbReference type="EMBL" id="CP001110">
    <property type="protein sequence ID" value="ACF44080.1"/>
    <property type="molecule type" value="Genomic_DNA"/>
</dbReference>
<dbReference type="PANTHER" id="PTHR45663:SF11">
    <property type="entry name" value="GEO12009P1"/>
    <property type="match status" value="1"/>
</dbReference>
<dbReference type="RefSeq" id="WP_012508564.1">
    <property type="nucleotide sequence ID" value="NC_011060.1"/>
</dbReference>
<comment type="similarity">
    <text evidence="1 7">Belongs to the thioredoxin family.</text>
</comment>
<dbReference type="NCBIfam" id="TIGR01068">
    <property type="entry name" value="thioredoxin"/>
    <property type="match status" value="1"/>
</dbReference>
<evidence type="ECO:0000313" key="11">
    <source>
        <dbReference type="EMBL" id="ACF44080.1"/>
    </source>
</evidence>
<dbReference type="GO" id="GO:0005829">
    <property type="term" value="C:cytosol"/>
    <property type="evidence" value="ECO:0007669"/>
    <property type="project" value="TreeGrafter"/>
</dbReference>
<evidence type="ECO:0000256" key="5">
    <source>
        <dbReference type="ARBA" id="ARBA00023284"/>
    </source>
</evidence>
<dbReference type="Proteomes" id="UP000002724">
    <property type="component" value="Chromosome"/>
</dbReference>
<dbReference type="OrthoDB" id="9790390at2"/>
<dbReference type="Pfam" id="PF00085">
    <property type="entry name" value="Thioredoxin"/>
    <property type="match status" value="1"/>
</dbReference>
<organism evidence="11 12">
    <name type="scientific">Pelodictyon phaeoclathratiforme (strain DSM 5477 / BU-1)</name>
    <dbReference type="NCBI Taxonomy" id="324925"/>
    <lineage>
        <taxon>Bacteria</taxon>
        <taxon>Pseudomonadati</taxon>
        <taxon>Chlorobiota</taxon>
        <taxon>Chlorobiia</taxon>
        <taxon>Chlorobiales</taxon>
        <taxon>Chlorobiaceae</taxon>
        <taxon>Chlorobium/Pelodictyon group</taxon>
        <taxon>Pelodictyon</taxon>
    </lineage>
</organism>
<evidence type="ECO:0000259" key="10">
    <source>
        <dbReference type="PROSITE" id="PS51352"/>
    </source>
</evidence>
<evidence type="ECO:0000256" key="3">
    <source>
        <dbReference type="ARBA" id="ARBA00022982"/>
    </source>
</evidence>
<dbReference type="Gene3D" id="3.40.30.10">
    <property type="entry name" value="Glutaredoxin"/>
    <property type="match status" value="1"/>
</dbReference>
<feature type="site" description="Deprotonates C-terminal active site Cys" evidence="8">
    <location>
        <position position="19"/>
    </location>
</feature>
<evidence type="ECO:0000256" key="1">
    <source>
        <dbReference type="ARBA" id="ARBA00008987"/>
    </source>
</evidence>
<keyword evidence="2" id="KW-0813">Transport</keyword>
<evidence type="ECO:0000256" key="8">
    <source>
        <dbReference type="PIRSR" id="PIRSR000077-1"/>
    </source>
</evidence>
<evidence type="ECO:0000256" key="7">
    <source>
        <dbReference type="PIRNR" id="PIRNR000077"/>
    </source>
</evidence>
<name>B4SBM6_PELPB</name>
<dbReference type="GO" id="GO:0045454">
    <property type="term" value="P:cell redox homeostasis"/>
    <property type="evidence" value="ECO:0007669"/>
    <property type="project" value="TreeGrafter"/>
</dbReference>
<dbReference type="AlphaFoldDB" id="B4SBM6"/>
<evidence type="ECO:0000256" key="4">
    <source>
        <dbReference type="ARBA" id="ARBA00023157"/>
    </source>
</evidence>
<dbReference type="CDD" id="cd02947">
    <property type="entry name" value="TRX_family"/>
    <property type="match status" value="1"/>
</dbReference>
<sequence length="102" mass="11320">MAQSLHDLIQSSPLPVFVDFWAEWCGPCRSVAPVVKQLAAEFKGRLTVVKVNVDKQPEAASRYQVQSIPALMLFHRGELKWRTAGALSYPQLKAEVTKALGI</sequence>
<dbReference type="PANTHER" id="PTHR45663">
    <property type="entry name" value="GEO12009P1"/>
    <property type="match status" value="1"/>
</dbReference>
<proteinExistence type="inferred from homology"/>
<evidence type="ECO:0000256" key="9">
    <source>
        <dbReference type="PIRSR" id="PIRSR000077-4"/>
    </source>
</evidence>
<dbReference type="PIRSF" id="PIRSF000077">
    <property type="entry name" value="Thioredoxin"/>
    <property type="match status" value="1"/>
</dbReference>
<feature type="site" description="Deprotonates C-terminal active site Cys" evidence="8">
    <location>
        <position position="27"/>
    </location>
</feature>
<protein>
    <recommendedName>
        <fullName evidence="6 7">Thioredoxin</fullName>
    </recommendedName>
</protein>
<dbReference type="GO" id="GO:0015035">
    <property type="term" value="F:protein-disulfide reductase activity"/>
    <property type="evidence" value="ECO:0007669"/>
    <property type="project" value="UniProtKB-UniRule"/>
</dbReference>
<dbReference type="InterPro" id="IPR013766">
    <property type="entry name" value="Thioredoxin_domain"/>
</dbReference>
<evidence type="ECO:0000256" key="2">
    <source>
        <dbReference type="ARBA" id="ARBA00022448"/>
    </source>
</evidence>
<reference evidence="11 12" key="1">
    <citation type="submission" date="2008-06" db="EMBL/GenBank/DDBJ databases">
        <title>Complete sequence of Pelodictyon phaeoclathratiforme BU-1.</title>
        <authorList>
            <consortium name="US DOE Joint Genome Institute"/>
            <person name="Lucas S."/>
            <person name="Copeland A."/>
            <person name="Lapidus A."/>
            <person name="Glavina del Rio T."/>
            <person name="Dalin E."/>
            <person name="Tice H."/>
            <person name="Bruce D."/>
            <person name="Goodwin L."/>
            <person name="Pitluck S."/>
            <person name="Schmutz J."/>
            <person name="Larimer F."/>
            <person name="Land M."/>
            <person name="Hauser L."/>
            <person name="Kyrpides N."/>
            <person name="Mikhailova N."/>
            <person name="Liu Z."/>
            <person name="Li T."/>
            <person name="Zhao F."/>
            <person name="Overmann J."/>
            <person name="Bryant D.A."/>
            <person name="Richardson P."/>
        </authorList>
    </citation>
    <scope>NUCLEOTIDE SEQUENCE [LARGE SCALE GENOMIC DNA]</scope>
    <source>
        <strain evidence="12">DSM 5477 / BU-1</strain>
    </source>
</reference>
<keyword evidence="12" id="KW-1185">Reference proteome</keyword>
<feature type="domain" description="Thioredoxin" evidence="10">
    <location>
        <begin position="1"/>
        <end position="101"/>
    </location>
</feature>
<keyword evidence="5 9" id="KW-0676">Redox-active center</keyword>
<dbReference type="HOGENOM" id="CLU_090389_10_4_10"/>
<feature type="active site" description="Nucleophile" evidence="8">
    <location>
        <position position="28"/>
    </location>
</feature>
<accession>B4SBM6</accession>
<dbReference type="eggNOG" id="COG3118">
    <property type="taxonomic scope" value="Bacteria"/>
</dbReference>
<dbReference type="PROSITE" id="PS00194">
    <property type="entry name" value="THIOREDOXIN_1"/>
    <property type="match status" value="1"/>
</dbReference>
<dbReference type="PROSITE" id="PS51352">
    <property type="entry name" value="THIOREDOXIN_2"/>
    <property type="match status" value="1"/>
</dbReference>